<dbReference type="InterPro" id="IPR013783">
    <property type="entry name" value="Ig-like_fold"/>
</dbReference>
<dbReference type="InterPro" id="IPR013162">
    <property type="entry name" value="CD80_C2-set"/>
</dbReference>
<evidence type="ECO:0000313" key="3">
    <source>
        <dbReference type="EMBL" id="GIY06251.1"/>
    </source>
</evidence>
<proteinExistence type="predicted"/>
<sequence>MHNSLFNCCPSSSSGHADVHLCEQQPLSRISWTRNGAFVRDHREETQGSVYGGIATKSKMSLLVTSSDDKSQFTCLAKSDEFKTAVTDSLTLRIRRKCSNRPIHLCHPLIGCCNWILIPGLVGFPKYKCTSMVCHMVWEKYVRLVQKL</sequence>
<keyword evidence="1" id="KW-1015">Disulfide bond</keyword>
<dbReference type="Pfam" id="PF08205">
    <property type="entry name" value="C2-set_2"/>
    <property type="match status" value="1"/>
</dbReference>
<feature type="domain" description="Ig-like" evidence="2">
    <location>
        <begin position="1"/>
        <end position="91"/>
    </location>
</feature>
<organism evidence="3 4">
    <name type="scientific">Caerostris extrusa</name>
    <name type="common">Bark spider</name>
    <name type="synonym">Caerostris bankana</name>
    <dbReference type="NCBI Taxonomy" id="172846"/>
    <lineage>
        <taxon>Eukaryota</taxon>
        <taxon>Metazoa</taxon>
        <taxon>Ecdysozoa</taxon>
        <taxon>Arthropoda</taxon>
        <taxon>Chelicerata</taxon>
        <taxon>Arachnida</taxon>
        <taxon>Araneae</taxon>
        <taxon>Araneomorphae</taxon>
        <taxon>Entelegynae</taxon>
        <taxon>Araneoidea</taxon>
        <taxon>Araneidae</taxon>
        <taxon>Caerostris</taxon>
    </lineage>
</organism>
<evidence type="ECO:0000259" key="2">
    <source>
        <dbReference type="PROSITE" id="PS50835"/>
    </source>
</evidence>
<dbReference type="Gene3D" id="2.60.40.10">
    <property type="entry name" value="Immunoglobulins"/>
    <property type="match status" value="1"/>
</dbReference>
<protein>
    <submittedName>
        <fullName evidence="3">Nephrin</fullName>
    </submittedName>
</protein>
<dbReference type="InterPro" id="IPR007110">
    <property type="entry name" value="Ig-like_dom"/>
</dbReference>
<dbReference type="Proteomes" id="UP001054945">
    <property type="component" value="Unassembled WGS sequence"/>
</dbReference>
<evidence type="ECO:0000313" key="4">
    <source>
        <dbReference type="Proteomes" id="UP001054945"/>
    </source>
</evidence>
<dbReference type="PROSITE" id="PS50835">
    <property type="entry name" value="IG_LIKE"/>
    <property type="match status" value="1"/>
</dbReference>
<gene>
    <name evidence="3" type="primary">Nphs1_5</name>
    <name evidence="3" type="ORF">CEXT_559221</name>
</gene>
<dbReference type="EMBL" id="BPLR01005940">
    <property type="protein sequence ID" value="GIY06251.1"/>
    <property type="molecule type" value="Genomic_DNA"/>
</dbReference>
<keyword evidence="4" id="KW-1185">Reference proteome</keyword>
<comment type="caution">
    <text evidence="3">The sequence shown here is derived from an EMBL/GenBank/DDBJ whole genome shotgun (WGS) entry which is preliminary data.</text>
</comment>
<dbReference type="AlphaFoldDB" id="A0AAV4QDS8"/>
<name>A0AAV4QDS8_CAEEX</name>
<accession>A0AAV4QDS8</accession>
<evidence type="ECO:0000256" key="1">
    <source>
        <dbReference type="ARBA" id="ARBA00023157"/>
    </source>
</evidence>
<reference evidence="3 4" key="1">
    <citation type="submission" date="2021-06" db="EMBL/GenBank/DDBJ databases">
        <title>Caerostris extrusa draft genome.</title>
        <authorList>
            <person name="Kono N."/>
            <person name="Arakawa K."/>
        </authorList>
    </citation>
    <scope>NUCLEOTIDE SEQUENCE [LARGE SCALE GENOMIC DNA]</scope>
</reference>